<organism evidence="2 3">
    <name type="scientific">Desulfocurvibacter africanus PCS</name>
    <dbReference type="NCBI Taxonomy" id="1262666"/>
    <lineage>
        <taxon>Bacteria</taxon>
        <taxon>Pseudomonadati</taxon>
        <taxon>Thermodesulfobacteriota</taxon>
        <taxon>Desulfovibrionia</taxon>
        <taxon>Desulfovibrionales</taxon>
        <taxon>Desulfovibrionaceae</taxon>
        <taxon>Desulfocurvibacter</taxon>
    </lineage>
</organism>
<dbReference type="AlphaFoldDB" id="M5PSR8"/>
<sequence>MDTPSDPLAQRHWQIGNGLLDLSTRMVRALVKWYRRRRLLQELMALDEHLLKDIGFRRDEVLKALRSGGLPTRIDWMSDKMPLATQRRGARCPTSDALAVGRPCSM</sequence>
<evidence type="ECO:0000313" key="3">
    <source>
        <dbReference type="Proteomes" id="UP000011922"/>
    </source>
</evidence>
<name>M5PSR8_DESAF</name>
<proteinExistence type="predicted"/>
<dbReference type="PATRIC" id="fig|1262666.3.peg.1951"/>
<feature type="domain" description="YjiS-like" evidence="1">
    <location>
        <begin position="27"/>
        <end position="61"/>
    </location>
</feature>
<gene>
    <name evidence="2" type="ORF">PCS_01925</name>
</gene>
<protein>
    <submittedName>
        <fullName evidence="2">Putative small protein</fullName>
    </submittedName>
</protein>
<dbReference type="InterPro" id="IPR009506">
    <property type="entry name" value="YjiS-like"/>
</dbReference>
<dbReference type="OrthoDB" id="5465440at2"/>
<dbReference type="Pfam" id="PF06568">
    <property type="entry name" value="YjiS-like"/>
    <property type="match status" value="1"/>
</dbReference>
<dbReference type="Proteomes" id="UP000011922">
    <property type="component" value="Unassembled WGS sequence"/>
</dbReference>
<comment type="caution">
    <text evidence="2">The sequence shown here is derived from an EMBL/GenBank/DDBJ whole genome shotgun (WGS) entry which is preliminary data.</text>
</comment>
<evidence type="ECO:0000313" key="2">
    <source>
        <dbReference type="EMBL" id="EMG37412.1"/>
    </source>
</evidence>
<reference evidence="2 3" key="1">
    <citation type="journal article" date="2013" name="Genome Announc.">
        <title>Draft Genome Sequence for Desulfovibrio africanus Strain PCS.</title>
        <authorList>
            <person name="Brown S.D."/>
            <person name="Utturkar S.M."/>
            <person name="Arkin A.P."/>
            <person name="Deutschbauer A.M."/>
            <person name="Elias D.A."/>
            <person name="Hazen T.C."/>
            <person name="Chakraborty R."/>
        </authorList>
    </citation>
    <scope>NUCLEOTIDE SEQUENCE [LARGE SCALE GENOMIC DNA]</scope>
    <source>
        <strain evidence="2 3">PCS</strain>
    </source>
</reference>
<dbReference type="EMBL" id="AOSV01000019">
    <property type="protein sequence ID" value="EMG37412.1"/>
    <property type="molecule type" value="Genomic_DNA"/>
</dbReference>
<accession>M5PSR8</accession>
<evidence type="ECO:0000259" key="1">
    <source>
        <dbReference type="Pfam" id="PF06568"/>
    </source>
</evidence>
<dbReference type="RefSeq" id="WP_005986565.1">
    <property type="nucleotide sequence ID" value="NZ_AOSV01000019.1"/>
</dbReference>